<comment type="caution">
    <text evidence="10">The sequence shown here is derived from an EMBL/GenBank/DDBJ whole genome shotgun (WGS) entry which is preliminary data.</text>
</comment>
<evidence type="ECO:0000256" key="3">
    <source>
        <dbReference type="ARBA" id="ARBA00022630"/>
    </source>
</evidence>
<protein>
    <submittedName>
        <fullName evidence="10">Acyl-CoA dehydrogenase family protein</fullName>
        <ecNumber evidence="10">1.-.-.-</ecNumber>
    </submittedName>
</protein>
<evidence type="ECO:0000259" key="7">
    <source>
        <dbReference type="Pfam" id="PF00441"/>
    </source>
</evidence>
<dbReference type="GeneID" id="79317175"/>
<dbReference type="InterPro" id="IPR009075">
    <property type="entry name" value="AcylCo_DH/oxidase_C"/>
</dbReference>
<sequence length="377" mass="41429">MFERSEEQRMLVRSVRDAVARDIDPILDDYGKDEPLEKPDVLRVASVLSEQGVLGRDVPEEVGGAALDHTTWALMFEQLPMQVDLVAMITSETARMVHAAGSDPVRETYLEPLLTGEMIGCAGISEPNVGSNPREIATTAERDGDEWVIDGTKTWISNGEIADVAVVVADTDAGATHFLVDTDADGFDRERLDMLGRRYDHMGQLYFDDVRVPEEHVVGSPGDALGRTYRSFELGRANVALLGVKTAQHALDAAVEYAREREQFGKPIGAHQLVQRLVADSATYVDAARLLAYRALHRFDAGERAAAEGAMAKWFATEMAVEVASNAVQIHGAMGLSRDLDVERYFRDAKMLTVPEGTTQINKLIVARDLLNLSAFR</sequence>
<dbReference type="InterPro" id="IPR037069">
    <property type="entry name" value="AcylCoA_DH/ox_N_sf"/>
</dbReference>
<feature type="domain" description="Acyl-CoA oxidase/dehydrogenase middle" evidence="8">
    <location>
        <begin position="121"/>
        <end position="210"/>
    </location>
</feature>
<evidence type="ECO:0000313" key="11">
    <source>
        <dbReference type="Proteomes" id="UP001596547"/>
    </source>
</evidence>
<evidence type="ECO:0000256" key="4">
    <source>
        <dbReference type="ARBA" id="ARBA00022827"/>
    </source>
</evidence>
<evidence type="ECO:0000259" key="8">
    <source>
        <dbReference type="Pfam" id="PF02770"/>
    </source>
</evidence>
<dbReference type="Gene3D" id="1.10.540.10">
    <property type="entry name" value="Acyl-CoA dehydrogenase/oxidase, N-terminal domain"/>
    <property type="match status" value="1"/>
</dbReference>
<dbReference type="EC" id="1.-.-.-" evidence="10"/>
<keyword evidence="4 6" id="KW-0274">FAD</keyword>
<comment type="similarity">
    <text evidence="2 6">Belongs to the acyl-CoA dehydrogenase family.</text>
</comment>
<dbReference type="Pfam" id="PF02770">
    <property type="entry name" value="Acyl-CoA_dh_M"/>
    <property type="match status" value="1"/>
</dbReference>
<dbReference type="Proteomes" id="UP001596547">
    <property type="component" value="Unassembled WGS sequence"/>
</dbReference>
<proteinExistence type="inferred from homology"/>
<keyword evidence="3 6" id="KW-0285">Flavoprotein</keyword>
<dbReference type="EMBL" id="JBHTBF010000003">
    <property type="protein sequence ID" value="MFC7318636.1"/>
    <property type="molecule type" value="Genomic_DNA"/>
</dbReference>
<name>A0ABD6AEA4_9EURY</name>
<feature type="domain" description="Acyl-CoA dehydrogenase/oxidase N-terminal" evidence="9">
    <location>
        <begin position="5"/>
        <end position="117"/>
    </location>
</feature>
<evidence type="ECO:0000259" key="9">
    <source>
        <dbReference type="Pfam" id="PF02771"/>
    </source>
</evidence>
<dbReference type="Pfam" id="PF02771">
    <property type="entry name" value="Acyl-CoA_dh_N"/>
    <property type="match status" value="1"/>
</dbReference>
<dbReference type="FunFam" id="2.40.110.10:FF:000002">
    <property type="entry name" value="Acyl-CoA dehydrogenase fadE12"/>
    <property type="match status" value="1"/>
</dbReference>
<organism evidence="10 11">
    <name type="scientific">Halomarina halobia</name>
    <dbReference type="NCBI Taxonomy" id="3033386"/>
    <lineage>
        <taxon>Archaea</taxon>
        <taxon>Methanobacteriati</taxon>
        <taxon>Methanobacteriota</taxon>
        <taxon>Stenosarchaea group</taxon>
        <taxon>Halobacteria</taxon>
        <taxon>Halobacteriales</taxon>
        <taxon>Natronomonadaceae</taxon>
        <taxon>Halomarina</taxon>
    </lineage>
</organism>
<feature type="domain" description="Acyl-CoA dehydrogenase/oxidase C-terminal" evidence="7">
    <location>
        <begin position="230"/>
        <end position="370"/>
    </location>
</feature>
<dbReference type="Pfam" id="PF00441">
    <property type="entry name" value="Acyl-CoA_dh_1"/>
    <property type="match status" value="1"/>
</dbReference>
<keyword evidence="5 6" id="KW-0560">Oxidoreductase</keyword>
<reference evidence="10 11" key="1">
    <citation type="journal article" date="2019" name="Int. J. Syst. Evol. Microbiol.">
        <title>The Global Catalogue of Microorganisms (GCM) 10K type strain sequencing project: providing services to taxonomists for standard genome sequencing and annotation.</title>
        <authorList>
            <consortium name="The Broad Institute Genomics Platform"/>
            <consortium name="The Broad Institute Genome Sequencing Center for Infectious Disease"/>
            <person name="Wu L."/>
            <person name="Ma J."/>
        </authorList>
    </citation>
    <scope>NUCLEOTIDE SEQUENCE [LARGE SCALE GENOMIC DNA]</scope>
    <source>
        <strain evidence="10 11">PSR21</strain>
    </source>
</reference>
<evidence type="ECO:0000256" key="5">
    <source>
        <dbReference type="ARBA" id="ARBA00023002"/>
    </source>
</evidence>
<dbReference type="InterPro" id="IPR036250">
    <property type="entry name" value="AcylCo_DH-like_C"/>
</dbReference>
<dbReference type="InterPro" id="IPR046373">
    <property type="entry name" value="Acyl-CoA_Oxase/DH_mid-dom_sf"/>
</dbReference>
<dbReference type="InterPro" id="IPR009100">
    <property type="entry name" value="AcylCoA_DH/oxidase_NM_dom_sf"/>
</dbReference>
<dbReference type="SUPFAM" id="SSF47203">
    <property type="entry name" value="Acyl-CoA dehydrogenase C-terminal domain-like"/>
    <property type="match status" value="1"/>
</dbReference>
<keyword evidence="11" id="KW-1185">Reference proteome</keyword>
<dbReference type="RefSeq" id="WP_276306525.1">
    <property type="nucleotide sequence ID" value="NZ_CP119993.1"/>
</dbReference>
<dbReference type="AlphaFoldDB" id="A0ABD6AEA4"/>
<dbReference type="FunFam" id="1.20.140.10:FF:000001">
    <property type="entry name" value="Acyl-CoA dehydrogenase"/>
    <property type="match status" value="1"/>
</dbReference>
<dbReference type="SUPFAM" id="SSF56645">
    <property type="entry name" value="Acyl-CoA dehydrogenase NM domain-like"/>
    <property type="match status" value="1"/>
</dbReference>
<dbReference type="InterPro" id="IPR013786">
    <property type="entry name" value="AcylCoA_DH/ox_N"/>
</dbReference>
<dbReference type="Gene3D" id="2.40.110.10">
    <property type="entry name" value="Butyryl-CoA Dehydrogenase, subunit A, domain 2"/>
    <property type="match status" value="1"/>
</dbReference>
<comment type="cofactor">
    <cofactor evidence="1 6">
        <name>FAD</name>
        <dbReference type="ChEBI" id="CHEBI:57692"/>
    </cofactor>
</comment>
<dbReference type="PANTHER" id="PTHR43884:SF12">
    <property type="entry name" value="ISOVALERYL-COA DEHYDROGENASE, MITOCHONDRIAL-RELATED"/>
    <property type="match status" value="1"/>
</dbReference>
<evidence type="ECO:0000256" key="1">
    <source>
        <dbReference type="ARBA" id="ARBA00001974"/>
    </source>
</evidence>
<accession>A0ABD6AEA4</accession>
<dbReference type="GO" id="GO:0016491">
    <property type="term" value="F:oxidoreductase activity"/>
    <property type="evidence" value="ECO:0007669"/>
    <property type="project" value="UniProtKB-KW"/>
</dbReference>
<dbReference type="InterPro" id="IPR006091">
    <property type="entry name" value="Acyl-CoA_Oxase/DH_mid-dom"/>
</dbReference>
<gene>
    <name evidence="10" type="ORF">ACFQPE_17825</name>
</gene>
<evidence type="ECO:0000256" key="6">
    <source>
        <dbReference type="RuleBase" id="RU362125"/>
    </source>
</evidence>
<dbReference type="Gene3D" id="1.20.140.10">
    <property type="entry name" value="Butyryl-CoA Dehydrogenase, subunit A, domain 3"/>
    <property type="match status" value="1"/>
</dbReference>
<evidence type="ECO:0000256" key="2">
    <source>
        <dbReference type="ARBA" id="ARBA00009347"/>
    </source>
</evidence>
<dbReference type="PANTHER" id="PTHR43884">
    <property type="entry name" value="ACYL-COA DEHYDROGENASE"/>
    <property type="match status" value="1"/>
</dbReference>
<evidence type="ECO:0000313" key="10">
    <source>
        <dbReference type="EMBL" id="MFC7318636.1"/>
    </source>
</evidence>